<dbReference type="PANTHER" id="PTHR34351:SF2">
    <property type="entry name" value="DUF58 DOMAIN-CONTAINING PROTEIN"/>
    <property type="match status" value="1"/>
</dbReference>
<dbReference type="RefSeq" id="WP_261944762.1">
    <property type="nucleotide sequence ID" value="NZ_CALYLO010000002.1"/>
</dbReference>
<dbReference type="InterPro" id="IPR002881">
    <property type="entry name" value="DUF58"/>
</dbReference>
<evidence type="ECO:0000259" key="1">
    <source>
        <dbReference type="Pfam" id="PF01882"/>
    </source>
</evidence>
<gene>
    <name evidence="2" type="ORF">WJ0W_001713</name>
</gene>
<organism evidence="2 3">
    <name type="scientific">Paenibacillus melissococcoides</name>
    <dbReference type="NCBI Taxonomy" id="2912268"/>
    <lineage>
        <taxon>Bacteria</taxon>
        <taxon>Bacillati</taxon>
        <taxon>Bacillota</taxon>
        <taxon>Bacilli</taxon>
        <taxon>Bacillales</taxon>
        <taxon>Paenibacillaceae</taxon>
        <taxon>Paenibacillus</taxon>
    </lineage>
</organism>
<evidence type="ECO:0000313" key="2">
    <source>
        <dbReference type="EMBL" id="CAH8244478.1"/>
    </source>
</evidence>
<dbReference type="Pfam" id="PF01882">
    <property type="entry name" value="DUF58"/>
    <property type="match status" value="1"/>
</dbReference>
<reference evidence="2" key="1">
    <citation type="submission" date="2022-06" db="EMBL/GenBank/DDBJ databases">
        <authorList>
            <person name="Dietemann V."/>
            <person name="Ory F."/>
            <person name="Dainat B."/>
            <person name="Oberhansli S."/>
        </authorList>
    </citation>
    <scope>NUCLEOTIDE SEQUENCE</scope>
    <source>
        <strain evidence="2">Ena-SAMPLE-TAB-26-04-2022-14:26:32:270-5432</strain>
    </source>
</reference>
<protein>
    <submittedName>
        <fullName evidence="2">DUF58 domain-containing protein</fullName>
    </submittedName>
</protein>
<comment type="caution">
    <text evidence="2">The sequence shown here is derived from an EMBL/GenBank/DDBJ whole genome shotgun (WGS) entry which is preliminary data.</text>
</comment>
<feature type="domain" description="DUF58" evidence="1">
    <location>
        <begin position="185"/>
        <end position="300"/>
    </location>
</feature>
<dbReference type="EMBL" id="CALYLO010000002">
    <property type="protein sequence ID" value="CAH8244478.1"/>
    <property type="molecule type" value="Genomic_DNA"/>
</dbReference>
<dbReference type="PANTHER" id="PTHR34351">
    <property type="entry name" value="SLR1927 PROTEIN-RELATED"/>
    <property type="match status" value="1"/>
</dbReference>
<accession>A0ABM9FYY9</accession>
<keyword evidence="3" id="KW-1185">Reference proteome</keyword>
<evidence type="ECO:0000313" key="3">
    <source>
        <dbReference type="Proteomes" id="UP001154322"/>
    </source>
</evidence>
<sequence>MPLHWLIVFLGLALAAQGMLYRRWELRRVSYTRTFSKQKLFAGETLEMTETIGNDKLLPLPWVRLESMMPSALRFGKQQNLEMDVGELSQNHRSLFALKPYTRVIRRHQITCVKRGIYRLDSVTMTAGDPFGVFDAVRRIPLGLELTVYPSLLSLDQLPLSTKSWIGDIPVRRWILEDPFWKSGVRPYRPGDTLKSVHWKATARTNRLQVHKFDYTADRKLMILVNFETSDGMWSKVTIPEQVETALSYAASIAHATVKQGMETGVSCNGSQPGHTRGTALTFPPGAGMPHLHLLFEWLAKLELELTMTFDTFLAQWEPAGDMDYIIVTPLPPSRQAEAIANRMRMRGSAVEWLVLPKPPMKPETQDEEVRHAQ</sequence>
<proteinExistence type="predicted"/>
<name>A0ABM9FYY9_9BACL</name>
<dbReference type="Proteomes" id="UP001154322">
    <property type="component" value="Unassembled WGS sequence"/>
</dbReference>